<proteinExistence type="predicted"/>
<dbReference type="AlphaFoldDB" id="A0A314ZAN3"/>
<name>A0A314ZAN3_PRUYE</name>
<sequence length="90" mass="9827">MLGCFRSGLDGEEKEWIARSGGRRALGLRGGVAIKGGAVLQLWGSEGPTTGPHHSRQFCLMCKQDKVLLSLKYLLLVEEVFSVNPKLKLS</sequence>
<evidence type="ECO:0000313" key="1">
    <source>
        <dbReference type="EMBL" id="PQQ17095.1"/>
    </source>
</evidence>
<accession>A0A314ZAN3</accession>
<organism evidence="1 2">
    <name type="scientific">Prunus yedoensis var. nudiflora</name>
    <dbReference type="NCBI Taxonomy" id="2094558"/>
    <lineage>
        <taxon>Eukaryota</taxon>
        <taxon>Viridiplantae</taxon>
        <taxon>Streptophyta</taxon>
        <taxon>Embryophyta</taxon>
        <taxon>Tracheophyta</taxon>
        <taxon>Spermatophyta</taxon>
        <taxon>Magnoliopsida</taxon>
        <taxon>eudicotyledons</taxon>
        <taxon>Gunneridae</taxon>
        <taxon>Pentapetalae</taxon>
        <taxon>rosids</taxon>
        <taxon>fabids</taxon>
        <taxon>Rosales</taxon>
        <taxon>Rosaceae</taxon>
        <taxon>Amygdaloideae</taxon>
        <taxon>Amygdaleae</taxon>
        <taxon>Prunus</taxon>
    </lineage>
</organism>
<protein>
    <submittedName>
        <fullName evidence="1">Uncharacterized protein</fullName>
    </submittedName>
</protein>
<dbReference type="Proteomes" id="UP000250321">
    <property type="component" value="Unassembled WGS sequence"/>
</dbReference>
<gene>
    <name evidence="1" type="ORF">Pyn_27816</name>
</gene>
<keyword evidence="2" id="KW-1185">Reference proteome</keyword>
<reference evidence="1 2" key="1">
    <citation type="submission" date="2018-02" db="EMBL/GenBank/DDBJ databases">
        <title>Draft genome of wild Prunus yedoensis var. nudiflora.</title>
        <authorList>
            <person name="Baek S."/>
            <person name="Kim J.-H."/>
            <person name="Choi K."/>
            <person name="Kim G.-B."/>
            <person name="Cho A."/>
            <person name="Jang H."/>
            <person name="Shin C.-H."/>
            <person name="Yu H.-J."/>
            <person name="Mun J.-H."/>
        </authorList>
    </citation>
    <scope>NUCLEOTIDE SEQUENCE [LARGE SCALE GENOMIC DNA]</scope>
    <source>
        <strain evidence="2">cv. Jeju island</strain>
        <tissue evidence="1">Leaf</tissue>
    </source>
</reference>
<evidence type="ECO:0000313" key="2">
    <source>
        <dbReference type="Proteomes" id="UP000250321"/>
    </source>
</evidence>
<comment type="caution">
    <text evidence="1">The sequence shown here is derived from an EMBL/GenBank/DDBJ whole genome shotgun (WGS) entry which is preliminary data.</text>
</comment>
<dbReference type="EMBL" id="PJQY01000164">
    <property type="protein sequence ID" value="PQQ17095.1"/>
    <property type="molecule type" value="Genomic_DNA"/>
</dbReference>